<comment type="caution">
    <text evidence="1">The sequence shown here is derived from an EMBL/GenBank/DDBJ whole genome shotgun (WGS) entry which is preliminary data.</text>
</comment>
<organism evidence="1 2">
    <name type="scientific">Paenibacillus aceti</name>
    <dbReference type="NCBI Taxonomy" id="1820010"/>
    <lineage>
        <taxon>Bacteria</taxon>
        <taxon>Bacillati</taxon>
        <taxon>Bacillota</taxon>
        <taxon>Bacilli</taxon>
        <taxon>Bacillales</taxon>
        <taxon>Paenibacillaceae</taxon>
        <taxon>Paenibacillus</taxon>
    </lineage>
</organism>
<evidence type="ECO:0000313" key="2">
    <source>
        <dbReference type="Proteomes" id="UP000608420"/>
    </source>
</evidence>
<dbReference type="RefSeq" id="WP_120462787.1">
    <property type="nucleotide sequence ID" value="NZ_BMIW01000001.1"/>
</dbReference>
<name>A0ABQ1VNQ0_9BACL</name>
<evidence type="ECO:0000313" key="1">
    <source>
        <dbReference type="EMBL" id="GGF84070.1"/>
    </source>
</evidence>
<protein>
    <submittedName>
        <fullName evidence="1">Uncharacterized protein</fullName>
    </submittedName>
</protein>
<dbReference type="EMBL" id="BMIW01000001">
    <property type="protein sequence ID" value="GGF84070.1"/>
    <property type="molecule type" value="Genomic_DNA"/>
</dbReference>
<accession>A0ABQ1VNQ0</accession>
<keyword evidence="2" id="KW-1185">Reference proteome</keyword>
<dbReference type="Proteomes" id="UP000608420">
    <property type="component" value="Unassembled WGS sequence"/>
</dbReference>
<reference evidence="2" key="1">
    <citation type="journal article" date="2019" name="Int. J. Syst. Evol. Microbiol.">
        <title>The Global Catalogue of Microorganisms (GCM) 10K type strain sequencing project: providing services to taxonomists for standard genome sequencing and annotation.</title>
        <authorList>
            <consortium name="The Broad Institute Genomics Platform"/>
            <consortium name="The Broad Institute Genome Sequencing Center for Infectious Disease"/>
            <person name="Wu L."/>
            <person name="Ma J."/>
        </authorList>
    </citation>
    <scope>NUCLEOTIDE SEQUENCE [LARGE SCALE GENOMIC DNA]</scope>
    <source>
        <strain evidence="2">CGMCC 1.15420</strain>
    </source>
</reference>
<sequence length="108" mass="12172">MVPFQDVYDLQEKILSEKASYEESKRYGRALVKAFLALTLVEGAVKSGVKISGKLSKQLSELLPKLNGGAVVVTEGGMKVKVPDTYRIETPENRNIQRKQYEVDRKRD</sequence>
<gene>
    <name evidence="1" type="ORF">GCM10010913_01910</name>
</gene>
<proteinExistence type="predicted"/>